<name>A0A5B8ME75_9CHLO</name>
<reference evidence="1 2" key="1">
    <citation type="submission" date="2018-07" db="EMBL/GenBank/DDBJ databases">
        <title>The complete nuclear genome of the prasinophyte Chloropicon primus (CCMP1205).</title>
        <authorList>
            <person name="Pombert J.-F."/>
            <person name="Otis C."/>
            <person name="Turmel M."/>
            <person name="Lemieux C."/>
        </authorList>
    </citation>
    <scope>NUCLEOTIDE SEQUENCE [LARGE SCALE GENOMIC DNA]</scope>
    <source>
        <strain evidence="1 2">CCMP1205</strain>
    </source>
</reference>
<gene>
    <name evidence="1" type="ORF">A3770_01p09920</name>
</gene>
<evidence type="ECO:0000313" key="2">
    <source>
        <dbReference type="Proteomes" id="UP000316726"/>
    </source>
</evidence>
<dbReference type="AlphaFoldDB" id="A0A5B8ME75"/>
<dbReference type="EMBL" id="CP031034">
    <property type="protein sequence ID" value="QDZ18474.1"/>
    <property type="molecule type" value="Genomic_DNA"/>
</dbReference>
<organism evidence="1 2">
    <name type="scientific">Chloropicon primus</name>
    <dbReference type="NCBI Taxonomy" id="1764295"/>
    <lineage>
        <taxon>Eukaryota</taxon>
        <taxon>Viridiplantae</taxon>
        <taxon>Chlorophyta</taxon>
        <taxon>Chloropicophyceae</taxon>
        <taxon>Chloropicales</taxon>
        <taxon>Chloropicaceae</taxon>
        <taxon>Chloropicon</taxon>
    </lineage>
</organism>
<evidence type="ECO:0000313" key="1">
    <source>
        <dbReference type="EMBL" id="QDZ18474.1"/>
    </source>
</evidence>
<dbReference type="Proteomes" id="UP000316726">
    <property type="component" value="Chromosome 1"/>
</dbReference>
<keyword evidence="2" id="KW-1185">Reference proteome</keyword>
<sequence length="179" mass="19331">MEVAELERRTKGFRGKYGGEGWREGFRDRWDAFGLDGRRARIEKAKELVMLEAFAVGVHPEILKGCCHEIDGSDAWKELESAASVESLIDGALSPSAEAVVGGSVADASGAELKAKFVREAVRATSAGKRMSSEEEDALSAFQGSLWDSWRAYFLCCFAIALLKSSTPTPTKGEAPPPS</sequence>
<protein>
    <submittedName>
        <fullName evidence="1">Uncharacterized protein</fullName>
    </submittedName>
</protein>
<proteinExistence type="predicted"/>
<accession>A0A5B8ME75</accession>